<evidence type="ECO:0000313" key="1">
    <source>
        <dbReference type="EMBL" id="GAX27232.1"/>
    </source>
</evidence>
<comment type="caution">
    <text evidence="1">The sequence shown here is derived from an EMBL/GenBank/DDBJ whole genome shotgun (WGS) entry which is preliminary data.</text>
</comment>
<dbReference type="Proteomes" id="UP000198406">
    <property type="component" value="Unassembled WGS sequence"/>
</dbReference>
<dbReference type="CDD" id="cd10527">
    <property type="entry name" value="SET_LSMT"/>
    <property type="match status" value="1"/>
</dbReference>
<protein>
    <recommendedName>
        <fullName evidence="3">SET domain-containing protein</fullName>
    </recommendedName>
</protein>
<dbReference type="SUPFAM" id="SSF82199">
    <property type="entry name" value="SET domain"/>
    <property type="match status" value="1"/>
</dbReference>
<name>A0A1Z5KMD6_FISSO</name>
<accession>A0A1Z5KMD6</accession>
<dbReference type="InterPro" id="IPR050600">
    <property type="entry name" value="SETD3_SETD6_MTase"/>
</dbReference>
<keyword evidence="2" id="KW-1185">Reference proteome</keyword>
<dbReference type="OrthoDB" id="441812at2759"/>
<evidence type="ECO:0000313" key="2">
    <source>
        <dbReference type="Proteomes" id="UP000198406"/>
    </source>
</evidence>
<organism evidence="1 2">
    <name type="scientific">Fistulifera solaris</name>
    <name type="common">Oleaginous diatom</name>
    <dbReference type="NCBI Taxonomy" id="1519565"/>
    <lineage>
        <taxon>Eukaryota</taxon>
        <taxon>Sar</taxon>
        <taxon>Stramenopiles</taxon>
        <taxon>Ochrophyta</taxon>
        <taxon>Bacillariophyta</taxon>
        <taxon>Bacillariophyceae</taxon>
        <taxon>Bacillariophycidae</taxon>
        <taxon>Naviculales</taxon>
        <taxon>Naviculaceae</taxon>
        <taxon>Fistulifera</taxon>
    </lineage>
</organism>
<dbReference type="GO" id="GO:0016279">
    <property type="term" value="F:protein-lysine N-methyltransferase activity"/>
    <property type="evidence" value="ECO:0007669"/>
    <property type="project" value="TreeGrafter"/>
</dbReference>
<evidence type="ECO:0008006" key="3">
    <source>
        <dbReference type="Google" id="ProtNLM"/>
    </source>
</evidence>
<gene>
    <name evidence="1" type="ORF">FisN_13Lh213</name>
</gene>
<dbReference type="EMBL" id="BDSP01000253">
    <property type="protein sequence ID" value="GAX27232.1"/>
    <property type="molecule type" value="Genomic_DNA"/>
</dbReference>
<dbReference type="PANTHER" id="PTHR13271">
    <property type="entry name" value="UNCHARACTERIZED PUTATIVE METHYLTRANSFERASE"/>
    <property type="match status" value="1"/>
</dbReference>
<dbReference type="InterPro" id="IPR046341">
    <property type="entry name" value="SET_dom_sf"/>
</dbReference>
<dbReference type="PANTHER" id="PTHR13271:SF137">
    <property type="entry name" value="SET DOMAIN-CONTAINING PROTEIN"/>
    <property type="match status" value="1"/>
</dbReference>
<dbReference type="Gene3D" id="3.90.1410.10">
    <property type="entry name" value="set domain protein methyltransferase, domain 1"/>
    <property type="match status" value="1"/>
</dbReference>
<dbReference type="InParanoid" id="A0A1Z5KMD6"/>
<sequence>MIKSNTQKLVKIGITSASSRRSFIRSLPLFLQSGLRKRSSSIAQFKTESMKLDIFRSWCSAQGIKTSLEIREGNGGYRYTVLDSAVKQTGQLNLLQVPLSSCLIADSSEQLADRLEFEKNLGSDSEFAPYIDLLPSFDSFQKTLPRFWNPDRLALVEAADGGALSKLLQADDPRVNSPFVDPWALACVDSRCNFLPDKRYSLTPVLDMINHRSSVATRMFVDATGEDGLDLLNLEIDANKLPRSDKSWFERLVNPPSNEIFISYGDLTNRQTLLNYGFVDEENPHNTEELQIRMIRQPKITATIESDGSIDEESLGKLRQSLANAIESDVLQSLPDKEKNPLLFVSPRNEEEVFALIVGELEIAKDKVMNGLELVADDELLTRYLSGRLNVLQAATKKIKEKFPQLLS</sequence>
<dbReference type="AlphaFoldDB" id="A0A1Z5KMD6"/>
<reference evidence="1 2" key="1">
    <citation type="journal article" date="2015" name="Plant Cell">
        <title>Oil accumulation by the oleaginous diatom Fistulifera solaris as revealed by the genome and transcriptome.</title>
        <authorList>
            <person name="Tanaka T."/>
            <person name="Maeda Y."/>
            <person name="Veluchamy A."/>
            <person name="Tanaka M."/>
            <person name="Abida H."/>
            <person name="Marechal E."/>
            <person name="Bowler C."/>
            <person name="Muto M."/>
            <person name="Sunaga Y."/>
            <person name="Tanaka M."/>
            <person name="Yoshino T."/>
            <person name="Taniguchi T."/>
            <person name="Fukuda Y."/>
            <person name="Nemoto M."/>
            <person name="Matsumoto M."/>
            <person name="Wong P.S."/>
            <person name="Aburatani S."/>
            <person name="Fujibuchi W."/>
        </authorList>
    </citation>
    <scope>NUCLEOTIDE SEQUENCE [LARGE SCALE GENOMIC DNA]</scope>
    <source>
        <strain evidence="1 2">JPCC DA0580</strain>
    </source>
</reference>
<proteinExistence type="predicted"/>